<name>A0A6J6J0U6_9ZZZZ</name>
<gene>
    <name evidence="2" type="ORF">UFOPK1908_01422</name>
</gene>
<reference evidence="2" key="1">
    <citation type="submission" date="2020-05" db="EMBL/GenBank/DDBJ databases">
        <authorList>
            <person name="Chiriac C."/>
            <person name="Salcher M."/>
            <person name="Ghai R."/>
            <person name="Kavagutti S V."/>
        </authorList>
    </citation>
    <scope>NUCLEOTIDE SEQUENCE</scope>
</reference>
<feature type="region of interest" description="Disordered" evidence="1">
    <location>
        <begin position="51"/>
        <end position="71"/>
    </location>
</feature>
<dbReference type="EMBL" id="CAEZVB010000101">
    <property type="protein sequence ID" value="CAB4630358.1"/>
    <property type="molecule type" value="Genomic_DNA"/>
</dbReference>
<dbReference type="AlphaFoldDB" id="A0A6J6J0U6"/>
<evidence type="ECO:0000256" key="1">
    <source>
        <dbReference type="SAM" id="MobiDB-lite"/>
    </source>
</evidence>
<protein>
    <submittedName>
        <fullName evidence="2">Unannotated protein</fullName>
    </submittedName>
</protein>
<feature type="compositionally biased region" description="Basic and acidic residues" evidence="1">
    <location>
        <begin position="51"/>
        <end position="64"/>
    </location>
</feature>
<accession>A0A6J6J0U6</accession>
<sequence length="90" mass="10425">MGAVCAPCAFDARCANLWRAVVWHFHACRRNTERNCYTHSLRHHDHLDDRNNLHDSASVDRQEQRTWQSNGQAAEDLDVRLPIDVHVLGH</sequence>
<organism evidence="2">
    <name type="scientific">freshwater metagenome</name>
    <dbReference type="NCBI Taxonomy" id="449393"/>
    <lineage>
        <taxon>unclassified sequences</taxon>
        <taxon>metagenomes</taxon>
        <taxon>ecological metagenomes</taxon>
    </lineage>
</organism>
<evidence type="ECO:0000313" key="2">
    <source>
        <dbReference type="EMBL" id="CAB4630358.1"/>
    </source>
</evidence>
<proteinExistence type="predicted"/>